<evidence type="ECO:0000256" key="1">
    <source>
        <dbReference type="SAM" id="MobiDB-lite"/>
    </source>
</evidence>
<dbReference type="AlphaFoldDB" id="A0AAV2DUF1"/>
<sequence>MTLSRPLTPVQNSTYFFSPPPPPSNDDISPVLPRRPCSSAYPTREREAREKKNELKKRKQQRPERDAETVLMSDDLRRRLVSPFGDMNFNVRRRSMTTRIPSVMIC</sequence>
<proteinExistence type="predicted"/>
<feature type="compositionally biased region" description="Polar residues" evidence="1">
    <location>
        <begin position="1"/>
        <end position="15"/>
    </location>
</feature>
<name>A0AAV2DUF1_9ROSI</name>
<protein>
    <submittedName>
        <fullName evidence="2">Uncharacterized protein</fullName>
    </submittedName>
</protein>
<feature type="region of interest" description="Disordered" evidence="1">
    <location>
        <begin position="1"/>
        <end position="71"/>
    </location>
</feature>
<feature type="compositionally biased region" description="Basic and acidic residues" evidence="1">
    <location>
        <begin position="43"/>
        <end position="53"/>
    </location>
</feature>
<gene>
    <name evidence="2" type="ORF">LTRI10_LOCUS18671</name>
</gene>
<reference evidence="2 3" key="1">
    <citation type="submission" date="2024-04" db="EMBL/GenBank/DDBJ databases">
        <authorList>
            <person name="Fracassetti M."/>
        </authorList>
    </citation>
    <scope>NUCLEOTIDE SEQUENCE [LARGE SCALE GENOMIC DNA]</scope>
</reference>
<evidence type="ECO:0000313" key="3">
    <source>
        <dbReference type="Proteomes" id="UP001497516"/>
    </source>
</evidence>
<organism evidence="2 3">
    <name type="scientific">Linum trigynum</name>
    <dbReference type="NCBI Taxonomy" id="586398"/>
    <lineage>
        <taxon>Eukaryota</taxon>
        <taxon>Viridiplantae</taxon>
        <taxon>Streptophyta</taxon>
        <taxon>Embryophyta</taxon>
        <taxon>Tracheophyta</taxon>
        <taxon>Spermatophyta</taxon>
        <taxon>Magnoliopsida</taxon>
        <taxon>eudicotyledons</taxon>
        <taxon>Gunneridae</taxon>
        <taxon>Pentapetalae</taxon>
        <taxon>rosids</taxon>
        <taxon>fabids</taxon>
        <taxon>Malpighiales</taxon>
        <taxon>Linaceae</taxon>
        <taxon>Linum</taxon>
    </lineage>
</organism>
<keyword evidence="3" id="KW-1185">Reference proteome</keyword>
<accession>A0AAV2DUF1</accession>
<feature type="compositionally biased region" description="Basic and acidic residues" evidence="1">
    <location>
        <begin position="61"/>
        <end position="71"/>
    </location>
</feature>
<dbReference type="Proteomes" id="UP001497516">
    <property type="component" value="Chromosome 3"/>
</dbReference>
<dbReference type="EMBL" id="OZ034816">
    <property type="protein sequence ID" value="CAL1376985.1"/>
    <property type="molecule type" value="Genomic_DNA"/>
</dbReference>
<evidence type="ECO:0000313" key="2">
    <source>
        <dbReference type="EMBL" id="CAL1376985.1"/>
    </source>
</evidence>